<dbReference type="GeneID" id="93825102"/>
<evidence type="ECO:0000256" key="4">
    <source>
        <dbReference type="ARBA" id="ARBA00022989"/>
    </source>
</evidence>
<keyword evidence="2" id="KW-1003">Cell membrane</keyword>
<evidence type="ECO:0000256" key="5">
    <source>
        <dbReference type="ARBA" id="ARBA00023136"/>
    </source>
</evidence>
<dbReference type="InterPro" id="IPR050189">
    <property type="entry name" value="MFS_Efflux_Transporters"/>
</dbReference>
<organism evidence="8 10">
    <name type="scientific">Staphylococcus pseudintermedius</name>
    <dbReference type="NCBI Taxonomy" id="283734"/>
    <lineage>
        <taxon>Bacteria</taxon>
        <taxon>Bacillati</taxon>
        <taxon>Bacillota</taxon>
        <taxon>Bacilli</taxon>
        <taxon>Bacillales</taxon>
        <taxon>Staphylococcaceae</taxon>
        <taxon>Staphylococcus</taxon>
        <taxon>Staphylococcus intermedius group</taxon>
    </lineage>
</organism>
<dbReference type="SUPFAM" id="SSF103473">
    <property type="entry name" value="MFS general substrate transporter"/>
    <property type="match status" value="1"/>
</dbReference>
<dbReference type="Proteomes" id="UP000256409">
    <property type="component" value="Unassembled WGS sequence"/>
</dbReference>
<evidence type="ECO:0000256" key="2">
    <source>
        <dbReference type="ARBA" id="ARBA00022475"/>
    </source>
</evidence>
<reference evidence="7 12" key="4">
    <citation type="submission" date="2018-11" db="EMBL/GenBank/DDBJ databases">
        <authorList>
            <consortium name="Veterinary Laboratory Investigation and Response Network"/>
        </authorList>
    </citation>
    <scope>NUCLEOTIDE SEQUENCE [LARGE SCALE GENOMIC DNA]</scope>
    <source>
        <strain evidence="7 12">SPSE-18-VL-LA-PA-Ryan-0021</strain>
    </source>
</reference>
<dbReference type="Proteomes" id="UP000246800">
    <property type="component" value="Unassembled WGS sequence"/>
</dbReference>
<comment type="caution">
    <text evidence="8">The sequence shown here is derived from an EMBL/GenBank/DDBJ whole genome shotgun (WGS) entry which is preliminary data.</text>
</comment>
<evidence type="ECO:0000256" key="6">
    <source>
        <dbReference type="SAM" id="Phobius"/>
    </source>
</evidence>
<sequence length="430" mass="47472">MQKILDKLNFKDRKTLIGFLSVVTAGQLIYSSFEAFKGTFYNLLLEVLNVSNAELGAIFGLIGISIFFYIPGGWINNRFSIKSILIVGLLIRFITISVIIFFSPTFQVLKIIAIIWGIVDSFFWPAVLNGVIFFTDQSKRGMGFGLLESVRRAEEMLMNLLIVGIMSLVSGIVVFKGGMLAYNLLIIPLILLIIKYVPKNGIAAMDEEEKTEITGNKSLEALKGLFYVLLKPKVWLASISAMSIYWGYIILIYSVPYLQKTFDLSTTQTALFGIFNTGLMGVLMGVSAGIISDYVFKSSSKMIFAALLLSSIILLGVVFIKGSLFVSMALLIAFSVTTFLAKSVILAPIAEFDIPKKYAGSAMSVGSFAAYAPIFWVYTMNGKLLDAHQDNVVEAYRIIFEIGIIVAFLGSVCTLILLMLNRKSSRQVTE</sequence>
<evidence type="ECO:0000256" key="3">
    <source>
        <dbReference type="ARBA" id="ARBA00022692"/>
    </source>
</evidence>
<evidence type="ECO:0000313" key="9">
    <source>
        <dbReference type="EMBL" id="REA81817.1"/>
    </source>
</evidence>
<dbReference type="Pfam" id="PF07690">
    <property type="entry name" value="MFS_1"/>
    <property type="match status" value="1"/>
</dbReference>
<evidence type="ECO:0000313" key="10">
    <source>
        <dbReference type="Proteomes" id="UP000246800"/>
    </source>
</evidence>
<dbReference type="PANTHER" id="PTHR43124:SF3">
    <property type="entry name" value="CHLORAMPHENICOL EFFLUX PUMP RV0191"/>
    <property type="match status" value="1"/>
</dbReference>
<feature type="transmembrane region" description="Helical" evidence="6">
    <location>
        <begin position="303"/>
        <end position="320"/>
    </location>
</feature>
<reference evidence="9" key="2">
    <citation type="journal article" date="2018" name="Vet. Microbiol.">
        <title>Methicillin-resistant staphylococci amongst veterinary personnel, personnel-owned pets, patients and the hospital environment of two small animal veterinary hospitals.</title>
        <authorList>
            <person name="Worthing K.A."/>
            <person name="Brown J."/>
            <person name="Gerber L."/>
            <person name="Abraham S."/>
            <person name="Trott D."/>
            <person name="Norris J.M."/>
        </authorList>
    </citation>
    <scope>NUCLEOTIDE SEQUENCE</scope>
    <source>
        <strain evidence="9">ST496-2</strain>
    </source>
</reference>
<evidence type="ECO:0000313" key="7">
    <source>
        <dbReference type="EMBL" id="EGQ4383578.1"/>
    </source>
</evidence>
<evidence type="ECO:0000313" key="8">
    <source>
        <dbReference type="EMBL" id="PWZ73155.1"/>
    </source>
</evidence>
<dbReference type="OrthoDB" id="9783227at2"/>
<dbReference type="PANTHER" id="PTHR43124">
    <property type="entry name" value="PURINE EFFLUX PUMP PBUE"/>
    <property type="match status" value="1"/>
</dbReference>
<feature type="transmembrane region" description="Helical" evidence="6">
    <location>
        <begin position="180"/>
        <end position="197"/>
    </location>
</feature>
<dbReference type="EMBL" id="QQPC01000035">
    <property type="protein sequence ID" value="REA81817.1"/>
    <property type="molecule type" value="Genomic_DNA"/>
</dbReference>
<feature type="transmembrane region" description="Helical" evidence="6">
    <location>
        <begin position="326"/>
        <end position="346"/>
    </location>
</feature>
<dbReference type="GO" id="GO:0005886">
    <property type="term" value="C:plasma membrane"/>
    <property type="evidence" value="ECO:0007669"/>
    <property type="project" value="UniProtKB-SubCell"/>
</dbReference>
<name>A0A166P3E0_STAPS</name>
<evidence type="ECO:0000256" key="1">
    <source>
        <dbReference type="ARBA" id="ARBA00004651"/>
    </source>
</evidence>
<feature type="transmembrane region" description="Helical" evidence="6">
    <location>
        <begin position="358"/>
        <end position="378"/>
    </location>
</feature>
<proteinExistence type="predicted"/>
<feature type="transmembrane region" description="Helical" evidence="6">
    <location>
        <begin position="53"/>
        <end position="72"/>
    </location>
</feature>
<keyword evidence="5 6" id="KW-0472">Membrane</keyword>
<dbReference type="CDD" id="cd06174">
    <property type="entry name" value="MFS"/>
    <property type="match status" value="1"/>
</dbReference>
<reference evidence="11" key="3">
    <citation type="journal article" date="2018" name="Vet. Microbiol.">
        <title>Molecular epidemiology of methicillin-resistant staphylococci amongst veterinary personnel, personnel-owned pets, patients and the hospital environment of two companion animal veterinary hospitals.</title>
        <authorList>
            <person name="Worthing K.A."/>
            <person name="Brown J."/>
            <person name="Gerber L."/>
            <person name="Abraham S."/>
            <person name="Trott D."/>
            <person name="Norris J.M."/>
        </authorList>
    </citation>
    <scope>NUCLEOTIDE SEQUENCE [LARGE SCALE GENOMIC DNA]</scope>
    <source>
        <strain evidence="11">ST496-2</strain>
    </source>
</reference>
<accession>A0A166P3E0</accession>
<evidence type="ECO:0000313" key="12">
    <source>
        <dbReference type="Proteomes" id="UP000600220"/>
    </source>
</evidence>
<dbReference type="InterPro" id="IPR036259">
    <property type="entry name" value="MFS_trans_sf"/>
</dbReference>
<keyword evidence="3 6" id="KW-0812">Transmembrane</keyword>
<dbReference type="Proteomes" id="UP000600220">
    <property type="component" value="Unassembled WGS sequence"/>
</dbReference>
<feature type="transmembrane region" description="Helical" evidence="6">
    <location>
        <begin position="84"/>
        <end position="102"/>
    </location>
</feature>
<dbReference type="EMBL" id="QEIT01000080">
    <property type="protein sequence ID" value="PWZ73155.1"/>
    <property type="molecule type" value="Genomic_DNA"/>
</dbReference>
<dbReference type="InterPro" id="IPR011701">
    <property type="entry name" value="MFS"/>
</dbReference>
<evidence type="ECO:0000313" key="11">
    <source>
        <dbReference type="Proteomes" id="UP000256409"/>
    </source>
</evidence>
<dbReference type="AlphaFoldDB" id="A0A166P3E0"/>
<reference evidence="8 10" key="1">
    <citation type="journal article" date="2018" name="Vet. Microbiol.">
        <title>Clonal diversity and geographic distribution of methicillin-resistant Staphylococcus pseudintermedius from Australian animals: Discovery of novel sequence types.</title>
        <authorList>
            <person name="Worthing K.A."/>
            <person name="Abraham S."/>
            <person name="Coombs G.W."/>
            <person name="Pang S."/>
            <person name="Saputra S."/>
            <person name="Jordan D."/>
            <person name="Trott D.J."/>
            <person name="Norris J.M."/>
        </authorList>
    </citation>
    <scope>NUCLEOTIDE SEQUENCE [LARGE SCALE GENOMIC DNA]</scope>
    <source>
        <strain evidence="8 10">ST525 1</strain>
    </source>
</reference>
<dbReference type="EMBL" id="AAXKXX010000001">
    <property type="protein sequence ID" value="EGQ4383578.1"/>
    <property type="molecule type" value="Genomic_DNA"/>
</dbReference>
<feature type="transmembrane region" description="Helical" evidence="6">
    <location>
        <begin position="398"/>
        <end position="420"/>
    </location>
</feature>
<keyword evidence="4 6" id="KW-1133">Transmembrane helix</keyword>
<comment type="subcellular location">
    <subcellularLocation>
        <location evidence="1">Cell membrane</location>
        <topology evidence="1">Multi-pass membrane protein</topology>
    </subcellularLocation>
</comment>
<dbReference type="GO" id="GO:0022857">
    <property type="term" value="F:transmembrane transporter activity"/>
    <property type="evidence" value="ECO:0007669"/>
    <property type="project" value="InterPro"/>
</dbReference>
<keyword evidence="12" id="KW-1185">Reference proteome</keyword>
<dbReference type="Gene3D" id="1.20.1250.20">
    <property type="entry name" value="MFS general substrate transporter like domains"/>
    <property type="match status" value="1"/>
</dbReference>
<dbReference type="RefSeq" id="WP_015729072.1">
    <property type="nucleotide sequence ID" value="NZ_AP019372.1"/>
</dbReference>
<feature type="transmembrane region" description="Helical" evidence="6">
    <location>
        <begin position="234"/>
        <end position="258"/>
    </location>
</feature>
<feature type="transmembrane region" description="Helical" evidence="6">
    <location>
        <begin position="16"/>
        <end position="33"/>
    </location>
</feature>
<gene>
    <name evidence="8" type="ORF">DD902_11705</name>
    <name evidence="9" type="ORF">DV961_06280</name>
    <name evidence="7" type="ORF">EGV54_00495</name>
</gene>
<dbReference type="eggNOG" id="COG2814">
    <property type="taxonomic scope" value="Bacteria"/>
</dbReference>
<feature type="transmembrane region" description="Helical" evidence="6">
    <location>
        <begin position="270"/>
        <end position="291"/>
    </location>
</feature>
<protein>
    <submittedName>
        <fullName evidence="8">MFS transporter</fullName>
    </submittedName>
</protein>
<feature type="transmembrane region" description="Helical" evidence="6">
    <location>
        <begin position="108"/>
        <end position="135"/>
    </location>
</feature>